<evidence type="ECO:0000256" key="2">
    <source>
        <dbReference type="SAM" id="Coils"/>
    </source>
</evidence>
<accession>A0A557RFM0</accession>
<feature type="domain" description="p-hydroxybenzoic acid efflux pump subunit AaeA-like beta-barrel" evidence="6">
    <location>
        <begin position="264"/>
        <end position="358"/>
    </location>
</feature>
<name>A0A557RFM0_9GAMM</name>
<organism evidence="7 8">
    <name type="scientific">Spiribacter aquaticus</name>
    <dbReference type="NCBI Taxonomy" id="1935996"/>
    <lineage>
        <taxon>Bacteria</taxon>
        <taxon>Pseudomonadati</taxon>
        <taxon>Pseudomonadota</taxon>
        <taxon>Gammaproteobacteria</taxon>
        <taxon>Chromatiales</taxon>
        <taxon>Ectothiorhodospiraceae</taxon>
        <taxon>Spiribacter</taxon>
    </lineage>
</organism>
<proteinExistence type="inferred from homology"/>
<evidence type="ECO:0000256" key="3">
    <source>
        <dbReference type="SAM" id="MobiDB-lite"/>
    </source>
</evidence>
<dbReference type="Gene3D" id="1.10.287.470">
    <property type="entry name" value="Helix hairpin bin"/>
    <property type="match status" value="2"/>
</dbReference>
<feature type="region of interest" description="Disordered" evidence="3">
    <location>
        <begin position="1"/>
        <end position="22"/>
    </location>
</feature>
<dbReference type="InterPro" id="IPR050393">
    <property type="entry name" value="MFP_Efflux_Pump"/>
</dbReference>
<keyword evidence="4" id="KW-0812">Transmembrane</keyword>
<keyword evidence="8" id="KW-1185">Reference proteome</keyword>
<dbReference type="SUPFAM" id="SSF111369">
    <property type="entry name" value="HlyD-like secretion proteins"/>
    <property type="match status" value="2"/>
</dbReference>
<feature type="transmembrane region" description="Helical" evidence="4">
    <location>
        <begin position="28"/>
        <end position="45"/>
    </location>
</feature>
<dbReference type="EMBL" id="VMKP01000004">
    <property type="protein sequence ID" value="TVO63939.1"/>
    <property type="molecule type" value="Genomic_DNA"/>
</dbReference>
<sequence>MSAREAMRQRITDRHGAGSGSPGRWRRIIGVGLLIGVLLGAGIMGERVVSTLDTRPRTSDAQIAADTTLLGAPLPGRVVEIAVRENQPVKAGAVLFTIDPAPYAMALSQAEATLDAATAELANARRRIEAEAANADGARDEIERAEDDLALAERTVERLTPLAEAGIVSQQTYDEAVTARANAQTALRQAQQAAVASVDLIETAEALEAERDAARAAAQLARWELEQTTVRAPFDGVVVGLSAARGQYLVPGESILTLIDDQSWHAVALVRETDLAGIRPGSDAEVSVAIDTSTAVKGRVESIGRGIQLSDDVDLAGRLPYVQATLDWVQVARRFPVRVKLDNPPDHLRRLGASARVVFTPDASAAPESGGGR</sequence>
<evidence type="ECO:0000313" key="7">
    <source>
        <dbReference type="EMBL" id="TVO63939.1"/>
    </source>
</evidence>
<dbReference type="PANTHER" id="PTHR30367">
    <property type="entry name" value="P-HYDROXYBENZOIC ACID EFFLUX PUMP SUBUNIT AAEA-RELATED"/>
    <property type="match status" value="1"/>
</dbReference>
<comment type="similarity">
    <text evidence="1">Belongs to the membrane fusion protein (MFP) (TC 8.A.1) family.</text>
</comment>
<feature type="coiled-coil region" evidence="2">
    <location>
        <begin position="107"/>
        <end position="226"/>
    </location>
</feature>
<dbReference type="Pfam" id="PF25917">
    <property type="entry name" value="BSH_RND"/>
    <property type="match status" value="1"/>
</dbReference>
<evidence type="ECO:0000259" key="6">
    <source>
        <dbReference type="Pfam" id="PF25963"/>
    </source>
</evidence>
<evidence type="ECO:0000313" key="8">
    <source>
        <dbReference type="Proteomes" id="UP000316688"/>
    </source>
</evidence>
<keyword evidence="2" id="KW-0175">Coiled coil</keyword>
<dbReference type="Pfam" id="PF25963">
    <property type="entry name" value="Beta-barrel_AAEA"/>
    <property type="match status" value="1"/>
</dbReference>
<dbReference type="PANTHER" id="PTHR30367:SF1">
    <property type="entry name" value="MULTIDRUG RESISTANCE PROTEIN MDTN"/>
    <property type="match status" value="1"/>
</dbReference>
<dbReference type="AlphaFoldDB" id="A0A557RFM0"/>
<feature type="domain" description="Multidrug resistance protein MdtA-like barrel-sandwich hybrid" evidence="5">
    <location>
        <begin position="75"/>
        <end position="254"/>
    </location>
</feature>
<dbReference type="Gene3D" id="2.40.50.100">
    <property type="match status" value="1"/>
</dbReference>
<feature type="compositionally biased region" description="Basic and acidic residues" evidence="3">
    <location>
        <begin position="1"/>
        <end position="16"/>
    </location>
</feature>
<dbReference type="InterPro" id="IPR058634">
    <property type="entry name" value="AaeA-lik-b-barrel"/>
</dbReference>
<evidence type="ECO:0000256" key="1">
    <source>
        <dbReference type="ARBA" id="ARBA00009477"/>
    </source>
</evidence>
<dbReference type="Gene3D" id="2.40.30.170">
    <property type="match status" value="1"/>
</dbReference>
<keyword evidence="4" id="KW-0472">Membrane</keyword>
<keyword evidence="4" id="KW-1133">Transmembrane helix</keyword>
<dbReference type="Proteomes" id="UP000316688">
    <property type="component" value="Unassembled WGS sequence"/>
</dbReference>
<comment type="caution">
    <text evidence="7">The sequence shown here is derived from an EMBL/GenBank/DDBJ whole genome shotgun (WGS) entry which is preliminary data.</text>
</comment>
<dbReference type="InterPro" id="IPR058625">
    <property type="entry name" value="MdtA-like_BSH"/>
</dbReference>
<evidence type="ECO:0000256" key="4">
    <source>
        <dbReference type="SAM" id="Phobius"/>
    </source>
</evidence>
<reference evidence="7 8" key="1">
    <citation type="submission" date="2019-07" db="EMBL/GenBank/DDBJ databases">
        <title>Reclasification of Spiribacter aquaticus.</title>
        <authorList>
            <person name="Leon M.J."/>
            <person name="Sanchez-Porro C."/>
            <person name="Ventosa A."/>
        </authorList>
    </citation>
    <scope>NUCLEOTIDE SEQUENCE [LARGE SCALE GENOMIC DNA]</scope>
    <source>
        <strain evidence="7 8">SP30</strain>
    </source>
</reference>
<dbReference type="RefSeq" id="WP_144348442.1">
    <property type="nucleotide sequence ID" value="NZ_VMKP01000004.1"/>
</dbReference>
<evidence type="ECO:0000259" key="5">
    <source>
        <dbReference type="Pfam" id="PF25917"/>
    </source>
</evidence>
<gene>
    <name evidence="7" type="ORF">FPL11_09810</name>
</gene>
<protein>
    <submittedName>
        <fullName evidence="7">HlyD family efflux transporter periplasmic adaptor subunit</fullName>
    </submittedName>
</protein>